<dbReference type="SUPFAM" id="SSF52833">
    <property type="entry name" value="Thioredoxin-like"/>
    <property type="match status" value="1"/>
</dbReference>
<reference evidence="7" key="1">
    <citation type="submission" date="2022-08" db="EMBL/GenBank/DDBJ databases">
        <title>Genomic Encyclopedia of Type Strains, Phase V (KMG-V): Genome sequencing to study the core and pangenomes of soil and plant-associated prokaryotes.</title>
        <authorList>
            <person name="Whitman W."/>
        </authorList>
    </citation>
    <scope>NUCLEOTIDE SEQUENCE</scope>
    <source>
        <strain evidence="8">SP3026</strain>
        <strain evidence="7">SP3049</strain>
    </source>
</reference>
<dbReference type="EMBL" id="JANUBL010000005">
    <property type="protein sequence ID" value="MCS4122350.1"/>
    <property type="molecule type" value="Genomic_DNA"/>
</dbReference>
<evidence type="ECO:0000256" key="4">
    <source>
        <dbReference type="ARBA" id="ARBA00023284"/>
    </source>
</evidence>
<evidence type="ECO:0000259" key="6">
    <source>
        <dbReference type="PROSITE" id="PS51352"/>
    </source>
</evidence>
<dbReference type="PANTHER" id="PTHR42852:SF6">
    <property type="entry name" value="THIOL:DISULFIDE INTERCHANGE PROTEIN DSBE"/>
    <property type="match status" value="1"/>
</dbReference>
<keyword evidence="4" id="KW-0676">Redox-active center</keyword>
<dbReference type="GO" id="GO:0017004">
    <property type="term" value="P:cytochrome complex assembly"/>
    <property type="evidence" value="ECO:0007669"/>
    <property type="project" value="UniProtKB-KW"/>
</dbReference>
<feature type="transmembrane region" description="Helical" evidence="5">
    <location>
        <begin position="6"/>
        <end position="28"/>
    </location>
</feature>
<gene>
    <name evidence="8" type="ORF">GGP45_002710</name>
    <name evidence="7" type="ORF">GGP61_001310</name>
</gene>
<sequence length="218" mass="24320">MNGLSLTGMYVLAALLIGVGLGMGYFIVRSGSSRRPEGGLEWSVLVLSFLVALMGAGFITLTLVGEVTSSPGHESRTVVGEPAPPLHLRLVETNKEKRLSNYKGKVVILNLWATWCPPCLEELPELNRLQERYGPDGLVVVTISDERRETLQRFEREKVNLQTVSGYLPPGQSWPAPYDKVRSSRPMSFIIDRDGRIQNLWRGAADFSQFERAVMPYL</sequence>
<evidence type="ECO:0000256" key="2">
    <source>
        <dbReference type="ARBA" id="ARBA00022748"/>
    </source>
</evidence>
<dbReference type="InterPro" id="IPR017937">
    <property type="entry name" value="Thioredoxin_CS"/>
</dbReference>
<dbReference type="CDD" id="cd02966">
    <property type="entry name" value="TlpA_like_family"/>
    <property type="match status" value="1"/>
</dbReference>
<protein>
    <submittedName>
        <fullName evidence="7">Thiol-disulfide isomerase/thioredoxin</fullName>
    </submittedName>
</protein>
<organism evidence="7 9">
    <name type="scientific">Salinibacter ruber</name>
    <dbReference type="NCBI Taxonomy" id="146919"/>
    <lineage>
        <taxon>Bacteria</taxon>
        <taxon>Pseudomonadati</taxon>
        <taxon>Rhodothermota</taxon>
        <taxon>Rhodothermia</taxon>
        <taxon>Rhodothermales</taxon>
        <taxon>Salinibacteraceae</taxon>
        <taxon>Salinibacter</taxon>
    </lineage>
</organism>
<dbReference type="Pfam" id="PF00578">
    <property type="entry name" value="AhpC-TSA"/>
    <property type="match status" value="1"/>
</dbReference>
<dbReference type="GO" id="GO:0016853">
    <property type="term" value="F:isomerase activity"/>
    <property type="evidence" value="ECO:0007669"/>
    <property type="project" value="UniProtKB-KW"/>
</dbReference>
<dbReference type="PANTHER" id="PTHR42852">
    <property type="entry name" value="THIOL:DISULFIDE INTERCHANGE PROTEIN DSBE"/>
    <property type="match status" value="1"/>
</dbReference>
<keyword evidence="2" id="KW-0201">Cytochrome c-type biogenesis</keyword>
<dbReference type="PROSITE" id="PS51352">
    <property type="entry name" value="THIOREDOXIN_2"/>
    <property type="match status" value="1"/>
</dbReference>
<evidence type="ECO:0000313" key="9">
    <source>
        <dbReference type="Proteomes" id="UP001155057"/>
    </source>
</evidence>
<dbReference type="GO" id="GO:0016491">
    <property type="term" value="F:oxidoreductase activity"/>
    <property type="evidence" value="ECO:0007669"/>
    <property type="project" value="InterPro"/>
</dbReference>
<dbReference type="Proteomes" id="UP001155144">
    <property type="component" value="Unassembled WGS sequence"/>
</dbReference>
<feature type="transmembrane region" description="Helical" evidence="5">
    <location>
        <begin position="40"/>
        <end position="64"/>
    </location>
</feature>
<keyword evidence="3" id="KW-1015">Disulfide bond</keyword>
<dbReference type="InterPro" id="IPR036249">
    <property type="entry name" value="Thioredoxin-like_sf"/>
</dbReference>
<dbReference type="GO" id="GO:0016209">
    <property type="term" value="F:antioxidant activity"/>
    <property type="evidence" value="ECO:0007669"/>
    <property type="project" value="InterPro"/>
</dbReference>
<dbReference type="EMBL" id="JANUAE010000004">
    <property type="protein sequence ID" value="MCS3709706.1"/>
    <property type="molecule type" value="Genomic_DNA"/>
</dbReference>
<evidence type="ECO:0000313" key="8">
    <source>
        <dbReference type="EMBL" id="MCS4122350.1"/>
    </source>
</evidence>
<keyword evidence="7" id="KW-0413">Isomerase</keyword>
<keyword evidence="5" id="KW-0812">Transmembrane</keyword>
<dbReference type="InterPro" id="IPR013766">
    <property type="entry name" value="Thioredoxin_domain"/>
</dbReference>
<name>A0A9X2TBV7_9BACT</name>
<dbReference type="GO" id="GO:0030313">
    <property type="term" value="C:cell envelope"/>
    <property type="evidence" value="ECO:0007669"/>
    <property type="project" value="UniProtKB-SubCell"/>
</dbReference>
<keyword evidence="5" id="KW-1133">Transmembrane helix</keyword>
<dbReference type="RefSeq" id="WP_259040295.1">
    <property type="nucleotide sequence ID" value="NZ_JANTZO010000005.1"/>
</dbReference>
<comment type="subcellular location">
    <subcellularLocation>
        <location evidence="1">Cell envelope</location>
    </subcellularLocation>
</comment>
<accession>A0A9X2TBV7</accession>
<dbReference type="Gene3D" id="3.40.30.10">
    <property type="entry name" value="Glutaredoxin"/>
    <property type="match status" value="1"/>
</dbReference>
<evidence type="ECO:0000256" key="3">
    <source>
        <dbReference type="ARBA" id="ARBA00023157"/>
    </source>
</evidence>
<evidence type="ECO:0000313" key="7">
    <source>
        <dbReference type="EMBL" id="MCS3709706.1"/>
    </source>
</evidence>
<dbReference type="AlphaFoldDB" id="A0A9X2TBV7"/>
<comment type="caution">
    <text evidence="7">The sequence shown here is derived from an EMBL/GenBank/DDBJ whole genome shotgun (WGS) entry which is preliminary data.</text>
</comment>
<dbReference type="InterPro" id="IPR050553">
    <property type="entry name" value="Thioredoxin_ResA/DsbE_sf"/>
</dbReference>
<proteinExistence type="predicted"/>
<feature type="domain" description="Thioredoxin" evidence="6">
    <location>
        <begin position="77"/>
        <end position="218"/>
    </location>
</feature>
<evidence type="ECO:0000256" key="5">
    <source>
        <dbReference type="SAM" id="Phobius"/>
    </source>
</evidence>
<dbReference type="Proteomes" id="UP001155057">
    <property type="component" value="Unassembled WGS sequence"/>
</dbReference>
<evidence type="ECO:0000256" key="1">
    <source>
        <dbReference type="ARBA" id="ARBA00004196"/>
    </source>
</evidence>
<dbReference type="PROSITE" id="PS00194">
    <property type="entry name" value="THIOREDOXIN_1"/>
    <property type="match status" value="1"/>
</dbReference>
<keyword evidence="5" id="KW-0472">Membrane</keyword>
<dbReference type="InterPro" id="IPR000866">
    <property type="entry name" value="AhpC/TSA"/>
</dbReference>